<evidence type="ECO:0000313" key="2">
    <source>
        <dbReference type="Proteomes" id="UP000306319"/>
    </source>
</evidence>
<gene>
    <name evidence="1" type="ORF">E5331_08170</name>
</gene>
<name>A0AC61RHH0_9BACT</name>
<keyword evidence="2" id="KW-1185">Reference proteome</keyword>
<organism evidence="1 2">
    <name type="scientific">Lepagella muris</name>
    <dbReference type="NCBI Taxonomy" id="3032870"/>
    <lineage>
        <taxon>Bacteria</taxon>
        <taxon>Pseudomonadati</taxon>
        <taxon>Bacteroidota</taxon>
        <taxon>Bacteroidia</taxon>
        <taxon>Bacteroidales</taxon>
        <taxon>Muribaculaceae</taxon>
        <taxon>Lepagella</taxon>
    </lineage>
</organism>
<accession>A0AC61RHH0</accession>
<proteinExistence type="predicted"/>
<sequence length="139" mass="15893">MLAYIEAKVRFKKQLENGKIKDVVEPYLVKADSFTEAEARVTKEVTPYISGEFSVAAVTKSNVSEIFYDPNGDRWYKVKANFIHIDEKTNTEKLAPAYYMVQAYDFRSALDNFMKGMKGTVTDFEVASITETKVMDVFE</sequence>
<evidence type="ECO:0000313" key="1">
    <source>
        <dbReference type="EMBL" id="TGY79029.1"/>
    </source>
</evidence>
<dbReference type="Proteomes" id="UP000306319">
    <property type="component" value="Unassembled WGS sequence"/>
</dbReference>
<comment type="caution">
    <text evidence="1">The sequence shown here is derived from an EMBL/GenBank/DDBJ whole genome shotgun (WGS) entry which is preliminary data.</text>
</comment>
<reference evidence="1" key="1">
    <citation type="submission" date="2019-04" db="EMBL/GenBank/DDBJ databases">
        <title>Microbes associate with the intestines of laboratory mice.</title>
        <authorList>
            <person name="Navarre W."/>
            <person name="Wong E."/>
            <person name="Huang K."/>
            <person name="Tropini C."/>
            <person name="Ng K."/>
            <person name="Yu B."/>
        </authorList>
    </citation>
    <scope>NUCLEOTIDE SEQUENCE</scope>
    <source>
        <strain evidence="1">NM04_E33</strain>
    </source>
</reference>
<dbReference type="EMBL" id="SRYB01000009">
    <property type="protein sequence ID" value="TGY79029.1"/>
    <property type="molecule type" value="Genomic_DNA"/>
</dbReference>
<protein>
    <submittedName>
        <fullName evidence="1">DUF4494 domain-containing protein</fullName>
    </submittedName>
</protein>